<feature type="transmembrane region" description="Helical" evidence="5">
    <location>
        <begin position="30"/>
        <end position="52"/>
    </location>
</feature>
<reference evidence="7 8" key="1">
    <citation type="submission" date="2015-12" db="EMBL/GenBank/DDBJ databases">
        <authorList>
            <person name="Shamseldin A."/>
            <person name="Moawad H."/>
            <person name="Abd El-Rahim W.M."/>
            <person name="Sadowsky M.J."/>
        </authorList>
    </citation>
    <scope>NUCLEOTIDE SEQUENCE [LARGE SCALE GENOMIC DNA]</scope>
    <source>
        <strain evidence="7 8">Ar51</strain>
    </source>
</reference>
<accession>A0A0U3QDA8</accession>
<feature type="transmembrane region" description="Helical" evidence="5">
    <location>
        <begin position="366"/>
        <end position="384"/>
    </location>
</feature>
<feature type="transmembrane region" description="Helical" evidence="5">
    <location>
        <begin position="205"/>
        <end position="221"/>
    </location>
</feature>
<name>A0A0U3QDA8_9MICC</name>
<protein>
    <recommendedName>
        <fullName evidence="6">O-antigen ligase-related domain-containing protein</fullName>
    </recommendedName>
</protein>
<dbReference type="GO" id="GO:0016020">
    <property type="term" value="C:membrane"/>
    <property type="evidence" value="ECO:0007669"/>
    <property type="project" value="UniProtKB-SubCell"/>
</dbReference>
<organism evidence="7">
    <name type="scientific">Pseudarthrobacter sulfonivorans</name>
    <dbReference type="NCBI Taxonomy" id="121292"/>
    <lineage>
        <taxon>Bacteria</taxon>
        <taxon>Bacillati</taxon>
        <taxon>Actinomycetota</taxon>
        <taxon>Actinomycetes</taxon>
        <taxon>Micrococcales</taxon>
        <taxon>Micrococcaceae</taxon>
        <taxon>Pseudarthrobacter</taxon>
    </lineage>
</organism>
<proteinExistence type="predicted"/>
<comment type="subcellular location">
    <subcellularLocation>
        <location evidence="1">Membrane</location>
        <topology evidence="1">Multi-pass membrane protein</topology>
    </subcellularLocation>
</comment>
<keyword evidence="2 5" id="KW-0812">Transmembrane</keyword>
<feature type="transmembrane region" description="Helical" evidence="5">
    <location>
        <begin position="116"/>
        <end position="134"/>
    </location>
</feature>
<keyword evidence="4 5" id="KW-0472">Membrane</keyword>
<evidence type="ECO:0000256" key="2">
    <source>
        <dbReference type="ARBA" id="ARBA00022692"/>
    </source>
</evidence>
<feature type="transmembrane region" description="Helical" evidence="5">
    <location>
        <begin position="59"/>
        <end position="79"/>
    </location>
</feature>
<feature type="transmembrane region" description="Helical" evidence="5">
    <location>
        <begin position="312"/>
        <end position="334"/>
    </location>
</feature>
<feature type="transmembrane region" description="Helical" evidence="5">
    <location>
        <begin position="154"/>
        <end position="176"/>
    </location>
</feature>
<dbReference type="Proteomes" id="UP000065151">
    <property type="component" value="Chromosome"/>
</dbReference>
<evidence type="ECO:0000256" key="3">
    <source>
        <dbReference type="ARBA" id="ARBA00022989"/>
    </source>
</evidence>
<dbReference type="InterPro" id="IPR007016">
    <property type="entry name" value="O-antigen_ligase-rel_domated"/>
</dbReference>
<feature type="domain" description="O-antigen ligase-related" evidence="6">
    <location>
        <begin position="189"/>
        <end position="324"/>
    </location>
</feature>
<evidence type="ECO:0000256" key="4">
    <source>
        <dbReference type="ARBA" id="ARBA00023136"/>
    </source>
</evidence>
<evidence type="ECO:0000256" key="5">
    <source>
        <dbReference type="SAM" id="Phobius"/>
    </source>
</evidence>
<evidence type="ECO:0000313" key="8">
    <source>
        <dbReference type="Proteomes" id="UP000065151"/>
    </source>
</evidence>
<evidence type="ECO:0000259" key="6">
    <source>
        <dbReference type="Pfam" id="PF04932"/>
    </source>
</evidence>
<dbReference type="Pfam" id="PF04932">
    <property type="entry name" value="Wzy_C"/>
    <property type="match status" value="1"/>
</dbReference>
<evidence type="ECO:0000313" key="7">
    <source>
        <dbReference type="EMBL" id="ALV42381.1"/>
    </source>
</evidence>
<dbReference type="EMBL" id="CP013747">
    <property type="protein sequence ID" value="ALV42381.1"/>
    <property type="molecule type" value="Genomic_DNA"/>
</dbReference>
<evidence type="ECO:0000256" key="1">
    <source>
        <dbReference type="ARBA" id="ARBA00004141"/>
    </source>
</evidence>
<sequence>MHMLLWAVAITAVACSVLESQGLHGVSRSISAIAGFAFPCVMLAGIFGTLAIRGRAAHPLVPAGLLAFSGVVASSAVINGQIGEVTWGVALGVLYLPGLVLAIWKTSASRESIRQTVRRISVSVVWLSLAYAAVDLTHALGDLPRRIVLPGVEFRLAGVTPHANLLAFTAAIAFFLTMRARPRFWLLHLLACLAILFLAEARTLTVGLLVAGAGYWIVNARKSRMVRAINTAIFGAPIAVFLWPAIVSSFDESSLASDVTTLNSRTLVWDLVAANWTERPVFGWGAFTFDNATGSPLSALFFNNSHNQFLEALIEGGTVGLLLMGGVAVALAWSLTKARDAPYVAVTIMCLFFMMTEVPFTLHNYGFSYVVVLAALLLAILVPGPTVRSAAGSVEPTLPERQDAHLAKLEGALTAQRIARTSAVSGPGEPR</sequence>
<dbReference type="STRING" id="121292.AU252_15515"/>
<feature type="transmembrane region" description="Helical" evidence="5">
    <location>
        <begin position="228"/>
        <end position="246"/>
    </location>
</feature>
<keyword evidence="3 5" id="KW-1133">Transmembrane helix</keyword>
<feature type="transmembrane region" description="Helical" evidence="5">
    <location>
        <begin position="341"/>
        <end position="360"/>
    </location>
</feature>
<dbReference type="PANTHER" id="PTHR37422:SF13">
    <property type="entry name" value="LIPOPOLYSACCHARIDE BIOSYNTHESIS PROTEIN PA4999-RELATED"/>
    <property type="match status" value="1"/>
</dbReference>
<dbReference type="InterPro" id="IPR051533">
    <property type="entry name" value="WaaL-like"/>
</dbReference>
<dbReference type="KEGG" id="psul:AU252_15515"/>
<feature type="transmembrane region" description="Helical" evidence="5">
    <location>
        <begin position="85"/>
        <end position="104"/>
    </location>
</feature>
<dbReference type="AlphaFoldDB" id="A0A0U3QDA8"/>
<gene>
    <name evidence="7" type="ORF">AU252_15515</name>
</gene>
<feature type="transmembrane region" description="Helical" evidence="5">
    <location>
        <begin position="183"/>
        <end position="199"/>
    </location>
</feature>
<dbReference type="PANTHER" id="PTHR37422">
    <property type="entry name" value="TEICHURONIC ACID BIOSYNTHESIS PROTEIN TUAE"/>
    <property type="match status" value="1"/>
</dbReference>